<dbReference type="OrthoDB" id="9770247at2"/>
<feature type="transmembrane region" description="Helical" evidence="1">
    <location>
        <begin position="66"/>
        <end position="90"/>
    </location>
</feature>
<dbReference type="Proteomes" id="UP000024547">
    <property type="component" value="Unassembled WGS sequence"/>
</dbReference>
<evidence type="ECO:0000313" key="4">
    <source>
        <dbReference type="Proteomes" id="UP000024547"/>
    </source>
</evidence>
<reference evidence="2 5" key="2">
    <citation type="journal article" date="2018" name="Nat. Biotechnol.">
        <title>A standardized bacterial taxonomy based on genome phylogeny substantially revises the tree of life.</title>
        <authorList>
            <person name="Parks D.H."/>
            <person name="Chuvochina M."/>
            <person name="Waite D.W."/>
            <person name="Rinke C."/>
            <person name="Skarshewski A."/>
            <person name="Chaumeil P.A."/>
            <person name="Hugenholtz P."/>
        </authorList>
    </citation>
    <scope>NUCLEOTIDE SEQUENCE [LARGE SCALE GENOMIC DNA]</scope>
    <source>
        <strain evidence="2">UBA10378</strain>
    </source>
</reference>
<dbReference type="AlphaFoldDB" id="A0A059DXN3"/>
<feature type="transmembrane region" description="Helical" evidence="1">
    <location>
        <begin position="288"/>
        <end position="315"/>
    </location>
</feature>
<dbReference type="EMBL" id="DOGS01000084">
    <property type="protein sequence ID" value="HBQ48056.1"/>
    <property type="molecule type" value="Genomic_DNA"/>
</dbReference>
<feature type="transmembrane region" description="Helical" evidence="1">
    <location>
        <begin position="395"/>
        <end position="417"/>
    </location>
</feature>
<name>A0A059DXN3_9PROT</name>
<dbReference type="GO" id="GO:0005886">
    <property type="term" value="C:plasma membrane"/>
    <property type="evidence" value="ECO:0007669"/>
    <property type="project" value="TreeGrafter"/>
</dbReference>
<dbReference type="STRING" id="1280948.HY36_10050"/>
<comment type="caution">
    <text evidence="3">The sequence shown here is derived from an EMBL/GenBank/DDBJ whole genome shotgun (WGS) entry which is preliminary data.</text>
</comment>
<evidence type="ECO:0000256" key="1">
    <source>
        <dbReference type="SAM" id="Phobius"/>
    </source>
</evidence>
<feature type="transmembrane region" description="Helical" evidence="1">
    <location>
        <begin position="253"/>
        <end position="276"/>
    </location>
</feature>
<evidence type="ECO:0000313" key="5">
    <source>
        <dbReference type="Proteomes" id="UP000263957"/>
    </source>
</evidence>
<dbReference type="RefSeq" id="WP_155841985.1">
    <property type="nucleotide sequence ID" value="NZ_AWFH01000061.1"/>
</dbReference>
<dbReference type="PATRIC" id="fig|1280948.3.peg.3131"/>
<gene>
    <name evidence="2" type="ORF">DD728_04075</name>
    <name evidence="3" type="ORF">HY36_10050</name>
</gene>
<feature type="transmembrane region" description="Helical" evidence="1">
    <location>
        <begin position="369"/>
        <end position="389"/>
    </location>
</feature>
<feature type="transmembrane region" description="Helical" evidence="1">
    <location>
        <begin position="523"/>
        <end position="545"/>
    </location>
</feature>
<keyword evidence="1" id="KW-1133">Transmembrane helix</keyword>
<dbReference type="PANTHER" id="PTHR30569:SF0">
    <property type="entry name" value="CYTOSINE PERMEASE"/>
    <property type="match status" value="1"/>
</dbReference>
<organism evidence="3 4">
    <name type="scientific">Hyphomonas atlantica</name>
    <dbReference type="NCBI Taxonomy" id="1280948"/>
    <lineage>
        <taxon>Bacteria</taxon>
        <taxon>Pseudomonadati</taxon>
        <taxon>Pseudomonadota</taxon>
        <taxon>Alphaproteobacteria</taxon>
        <taxon>Hyphomonadales</taxon>
        <taxon>Hyphomonadaceae</taxon>
        <taxon>Hyphomonas</taxon>
    </lineage>
</organism>
<feature type="transmembrane region" description="Helical" evidence="1">
    <location>
        <begin position="565"/>
        <end position="582"/>
    </location>
</feature>
<dbReference type="Proteomes" id="UP000263957">
    <property type="component" value="Unassembled WGS sequence"/>
</dbReference>
<feature type="transmembrane region" description="Helical" evidence="1">
    <location>
        <begin position="461"/>
        <end position="478"/>
    </location>
</feature>
<feature type="transmembrane region" description="Helical" evidence="1">
    <location>
        <begin position="111"/>
        <end position="139"/>
    </location>
</feature>
<accession>A0A059DXN3</accession>
<evidence type="ECO:0000313" key="3">
    <source>
        <dbReference type="EMBL" id="KCZ58192.1"/>
    </source>
</evidence>
<feature type="transmembrane region" description="Helical" evidence="1">
    <location>
        <begin position="159"/>
        <end position="178"/>
    </location>
</feature>
<feature type="transmembrane region" description="Helical" evidence="1">
    <location>
        <begin position="190"/>
        <end position="209"/>
    </location>
</feature>
<feature type="transmembrane region" description="Helical" evidence="1">
    <location>
        <begin position="438"/>
        <end position="455"/>
    </location>
</feature>
<dbReference type="GO" id="GO:0015209">
    <property type="term" value="F:cytosine transmembrane transporter activity"/>
    <property type="evidence" value="ECO:0007669"/>
    <property type="project" value="InterPro"/>
</dbReference>
<feature type="transmembrane region" description="Helical" evidence="1">
    <location>
        <begin position="327"/>
        <end position="348"/>
    </location>
</feature>
<dbReference type="eggNOG" id="COG1457">
    <property type="taxonomic scope" value="Bacteria"/>
</dbReference>
<dbReference type="EMBL" id="AWFH01000061">
    <property type="protein sequence ID" value="KCZ58192.1"/>
    <property type="molecule type" value="Genomic_DNA"/>
</dbReference>
<sequence length="590" mass="62563">MSIAGADAAGAVETGEPQNLDFHPVPPRKLQPAGYFAGNYSGEHVAGTEFVIGALFAGAGAAASDVILGLLVGNLLAVLTWAFITAPIAVDTRLTLYAYLEKIAGRHFLKIYSVVNGVMFLGLAGSMITVSASAVRVFYNSAVPGAPIAPQTGMFPTDIRFVLIALAVGAVVVALAVLGFKRLAQFAGAVVPWMICIFLVGALVLYPLLAQATGSALPAVSGDVFWQVLSTQVYQPTPMEGAFWSIPNEAKSFWSIAAFAWVANLAMHGSLGDMTLLRFAKKKSYGWFSALGMFIGHFVCWVCAGAMGAGAAYALNTQIGLLDPGAVATQALGLAGVIAVIIAGWTTSNPTLYRAGLAFQSLNPAWKRTHVTILVGLVTMVLACSPFVFTQLLGYVGWMGLILSPVGAIIVAEHWLFPRTGLRRYWTSYRKSGLNVPAVLAWGAALAIISVLYFGAGVHQFFLLLPAWATATIAYLVLARSFGAAKQYPQAEIEEETLAMRKAEEARYLASGAPIDESGGHTLLWWGLQAIGFLSLAWMLVSGAQLLFVDAAAYPGALAAFRENVIWPSLVFFACAALAVIIRGEKRELS</sequence>
<evidence type="ECO:0000313" key="2">
    <source>
        <dbReference type="EMBL" id="HBQ48056.1"/>
    </source>
</evidence>
<keyword evidence="1" id="KW-0812">Transmembrane</keyword>
<dbReference type="Gene3D" id="1.10.4160.10">
    <property type="entry name" value="Hydantoin permease"/>
    <property type="match status" value="1"/>
</dbReference>
<reference evidence="3 4" key="1">
    <citation type="journal article" date="2014" name="Antonie Van Leeuwenhoek">
        <title>Hyphomonas beringensis sp. nov. and Hyphomonas chukchiensis sp. nov., isolated from surface seawater of the Bering Sea and Chukchi Sea.</title>
        <authorList>
            <person name="Li C."/>
            <person name="Lai Q."/>
            <person name="Li G."/>
            <person name="Dong C."/>
            <person name="Wang J."/>
            <person name="Liao Y."/>
            <person name="Shao Z."/>
        </authorList>
    </citation>
    <scope>NUCLEOTIDE SEQUENCE [LARGE SCALE GENOMIC DNA]</scope>
    <source>
        <strain evidence="3 4">22II1-22F38</strain>
    </source>
</reference>
<dbReference type="PANTHER" id="PTHR30569">
    <property type="entry name" value="CYTOSINE TRANSPORTER CODB"/>
    <property type="match status" value="1"/>
</dbReference>
<keyword evidence="1" id="KW-0472">Membrane</keyword>
<protein>
    <submittedName>
        <fullName evidence="2">Nucleoside transporter</fullName>
    </submittedName>
</protein>
<keyword evidence="4" id="KW-1185">Reference proteome</keyword>
<proteinExistence type="predicted"/>
<dbReference type="InterPro" id="IPR030191">
    <property type="entry name" value="CodB"/>
</dbReference>